<protein>
    <submittedName>
        <fullName evidence="1">Uncharacterized protein</fullName>
    </submittedName>
</protein>
<accession>A0A8X6YUS9</accession>
<organism evidence="1 2">
    <name type="scientific">Trichonephila inaurata madagascariensis</name>
    <dbReference type="NCBI Taxonomy" id="2747483"/>
    <lineage>
        <taxon>Eukaryota</taxon>
        <taxon>Metazoa</taxon>
        <taxon>Ecdysozoa</taxon>
        <taxon>Arthropoda</taxon>
        <taxon>Chelicerata</taxon>
        <taxon>Arachnida</taxon>
        <taxon>Araneae</taxon>
        <taxon>Araneomorphae</taxon>
        <taxon>Entelegynae</taxon>
        <taxon>Araneoidea</taxon>
        <taxon>Nephilidae</taxon>
        <taxon>Trichonephila</taxon>
        <taxon>Trichonephila inaurata</taxon>
    </lineage>
</organism>
<keyword evidence="2" id="KW-1185">Reference proteome</keyword>
<reference evidence="1" key="1">
    <citation type="submission" date="2020-08" db="EMBL/GenBank/DDBJ databases">
        <title>Multicomponent nature underlies the extraordinary mechanical properties of spider dragline silk.</title>
        <authorList>
            <person name="Kono N."/>
            <person name="Nakamura H."/>
            <person name="Mori M."/>
            <person name="Yoshida Y."/>
            <person name="Ohtoshi R."/>
            <person name="Malay A.D."/>
            <person name="Moran D.A.P."/>
            <person name="Tomita M."/>
            <person name="Numata K."/>
            <person name="Arakawa K."/>
        </authorList>
    </citation>
    <scope>NUCLEOTIDE SEQUENCE</scope>
</reference>
<dbReference type="Proteomes" id="UP000886998">
    <property type="component" value="Unassembled WGS sequence"/>
</dbReference>
<proteinExistence type="predicted"/>
<evidence type="ECO:0000313" key="2">
    <source>
        <dbReference type="Proteomes" id="UP000886998"/>
    </source>
</evidence>
<dbReference type="AlphaFoldDB" id="A0A8X6YUS9"/>
<gene>
    <name evidence="1" type="ORF">TNIN_396721</name>
</gene>
<comment type="caution">
    <text evidence="1">The sequence shown here is derived from an EMBL/GenBank/DDBJ whole genome shotgun (WGS) entry which is preliminary data.</text>
</comment>
<name>A0A8X6YUS9_9ARAC</name>
<dbReference type="EMBL" id="BMAV01022848">
    <property type="protein sequence ID" value="GFY78174.1"/>
    <property type="molecule type" value="Genomic_DNA"/>
</dbReference>
<evidence type="ECO:0000313" key="1">
    <source>
        <dbReference type="EMBL" id="GFY78174.1"/>
    </source>
</evidence>
<sequence>MYSKYLKIEVIKILHEEWDNFIVLSNKALMNKERAFRLRKRSKNQLFLMVHRFGHLKPSLRISCLDPISHFLNLGVSSIDRKGCADHKLFNNRLRVSLSPFEGTCEHVSRDLCEKI</sequence>